<dbReference type="EMBL" id="CP016364">
    <property type="protein sequence ID" value="APG48289.1"/>
    <property type="molecule type" value="Genomic_DNA"/>
</dbReference>
<protein>
    <submittedName>
        <fullName evidence="1">Putative acyl-CoA transferase/carnitine dehydratase</fullName>
    </submittedName>
</protein>
<gene>
    <name evidence="1" type="ORF">PhaeoP97_02914</name>
</gene>
<dbReference type="Pfam" id="PF02515">
    <property type="entry name" value="CoA_transf_3"/>
    <property type="match status" value="1"/>
</dbReference>
<proteinExistence type="predicted"/>
<reference evidence="2" key="1">
    <citation type="submission" date="2016-07" db="EMBL/GenBank/DDBJ databases">
        <title>Phaeobacter portensis sp. nov., a tropodithietic acid producing bacterium isolated from a German harbor.</title>
        <authorList>
            <person name="Freese H.M."/>
            <person name="Bunk B."/>
            <person name="Breider S."/>
            <person name="Brinkhoff T."/>
        </authorList>
    </citation>
    <scope>NUCLEOTIDE SEQUENCE [LARGE SCALE GENOMIC DNA]</scope>
    <source>
        <strain evidence="2">P97</strain>
    </source>
</reference>
<name>A0A1L3I7Y2_9RHOB</name>
<accession>A0A1L3I7Y2</accession>
<dbReference type="OrthoDB" id="9806585at2"/>
<dbReference type="Proteomes" id="UP000183859">
    <property type="component" value="Chromosome"/>
</dbReference>
<dbReference type="SUPFAM" id="SSF89796">
    <property type="entry name" value="CoA-transferase family III (CaiB/BaiF)"/>
    <property type="match status" value="2"/>
</dbReference>
<dbReference type="STRING" id="1844006.PhaeoP97_02914"/>
<dbReference type="PANTHER" id="PTHR48228">
    <property type="entry name" value="SUCCINYL-COA--D-CITRAMALATE COA-TRANSFERASE"/>
    <property type="match status" value="1"/>
</dbReference>
<dbReference type="PANTHER" id="PTHR48228:SF4">
    <property type="entry name" value="BLR3030 PROTEIN"/>
    <property type="match status" value="1"/>
</dbReference>
<organism evidence="1 2">
    <name type="scientific">Phaeobacter porticola</name>
    <dbReference type="NCBI Taxonomy" id="1844006"/>
    <lineage>
        <taxon>Bacteria</taxon>
        <taxon>Pseudomonadati</taxon>
        <taxon>Pseudomonadota</taxon>
        <taxon>Alphaproteobacteria</taxon>
        <taxon>Rhodobacterales</taxon>
        <taxon>Roseobacteraceae</taxon>
        <taxon>Phaeobacter</taxon>
    </lineage>
</organism>
<dbReference type="InterPro" id="IPR003673">
    <property type="entry name" value="CoA-Trfase_fam_III"/>
</dbReference>
<sequence>MRDLPDGNDFCLAPGRGWSSCYAVDELAQRSIAAVGVALADLMAAQNLTASPAQVTVDQRLAALWFRYSFRPQGWEMPNLWDPLAGDYRTADGWIRLHTNLRHHRDAALAALDCPADPSAVRNAVAQLSGQTLEQAVVAAGGVAATMRTHADWQVHPQGQAVGAEPLIQFDSPRRIYLRKRSMATRERPLAGLRVLDLTRVLAGPVATRTLAGFGATVLRIDPPNWDEPGVLQDIALGKHMAALDLRTSDGRDRFETLLSETDVLVHGYRPGALDGLGYSKTKLRELVPNLVDVRLNAYGWTGPWAQRRGFDSLVQMSSGIADKGRHWAEGYPSQLNPDAKPVPLPVQALDHATGYLMAAAVLHSLAQATRGEPVADAHLSLARTAKALADLTERQVTGNAARADNLTGAVNSDYEPIQEATSWGPGNRLLPPLSLGTTQMRWDRPAMASDTAEPVWSN</sequence>
<dbReference type="InterPro" id="IPR050509">
    <property type="entry name" value="CoA-transferase_III"/>
</dbReference>
<keyword evidence="1" id="KW-0808">Transferase</keyword>
<dbReference type="AlphaFoldDB" id="A0A1L3I7Y2"/>
<dbReference type="RefSeq" id="WP_072505645.1">
    <property type="nucleotide sequence ID" value="NZ_CP016364.1"/>
</dbReference>
<dbReference type="InterPro" id="IPR023606">
    <property type="entry name" value="CoA-Trfase_III_dom_1_sf"/>
</dbReference>
<evidence type="ECO:0000313" key="2">
    <source>
        <dbReference type="Proteomes" id="UP000183859"/>
    </source>
</evidence>
<dbReference type="KEGG" id="php:PhaeoP97_02914"/>
<dbReference type="GO" id="GO:0016740">
    <property type="term" value="F:transferase activity"/>
    <property type="evidence" value="ECO:0007669"/>
    <property type="project" value="UniProtKB-KW"/>
</dbReference>
<dbReference type="Gene3D" id="3.40.50.10540">
    <property type="entry name" value="Crotonobetainyl-coa:carnitine coa-transferase, domain 1"/>
    <property type="match status" value="1"/>
</dbReference>
<keyword evidence="2" id="KW-1185">Reference proteome</keyword>
<evidence type="ECO:0000313" key="1">
    <source>
        <dbReference type="EMBL" id="APG48289.1"/>
    </source>
</evidence>